<keyword evidence="2" id="KW-1185">Reference proteome</keyword>
<evidence type="ECO:0000313" key="1">
    <source>
        <dbReference type="EMBL" id="QEC47734.1"/>
    </source>
</evidence>
<dbReference type="Proteomes" id="UP000321805">
    <property type="component" value="Chromosome"/>
</dbReference>
<organism evidence="1 2">
    <name type="scientific">Baekduia soli</name>
    <dbReference type="NCBI Taxonomy" id="496014"/>
    <lineage>
        <taxon>Bacteria</taxon>
        <taxon>Bacillati</taxon>
        <taxon>Actinomycetota</taxon>
        <taxon>Thermoleophilia</taxon>
        <taxon>Solirubrobacterales</taxon>
        <taxon>Baekduiaceae</taxon>
        <taxon>Baekduia</taxon>
    </lineage>
</organism>
<dbReference type="AlphaFoldDB" id="A0A5B8U3W0"/>
<dbReference type="EMBL" id="CP042430">
    <property type="protein sequence ID" value="QEC47734.1"/>
    <property type="molecule type" value="Genomic_DNA"/>
</dbReference>
<accession>A0A5B8U3W0</accession>
<reference evidence="1 2" key="1">
    <citation type="journal article" date="2018" name="J. Microbiol.">
        <title>Baekduia soli gen. nov., sp. nov., a novel bacterium isolated from the soil of Baekdu Mountain and proposal of a novel family name, Baekduiaceae fam. nov.</title>
        <authorList>
            <person name="An D.S."/>
            <person name="Siddiqi M.Z."/>
            <person name="Kim K.H."/>
            <person name="Yu H.S."/>
            <person name="Im W.T."/>
        </authorList>
    </citation>
    <scope>NUCLEOTIDE SEQUENCE [LARGE SCALE GENOMIC DNA]</scope>
    <source>
        <strain evidence="1 2">BR7-21</strain>
    </source>
</reference>
<name>A0A5B8U3W0_9ACTN</name>
<protein>
    <submittedName>
        <fullName evidence="1">Uncharacterized protein</fullName>
    </submittedName>
</protein>
<gene>
    <name evidence="1" type="ORF">FSW04_09210</name>
</gene>
<dbReference type="RefSeq" id="WP_146918525.1">
    <property type="nucleotide sequence ID" value="NZ_CP042430.1"/>
</dbReference>
<sequence length="95" mass="10272">MDHDRHHRTGPPGLEVCVECARPFVVPVALLDLVDEGLYLLALECKNCGRLAVGVHEDAELEALEAGYHRATAEIEAAIETVEVARRPDELGDGG</sequence>
<proteinExistence type="predicted"/>
<evidence type="ECO:0000313" key="2">
    <source>
        <dbReference type="Proteomes" id="UP000321805"/>
    </source>
</evidence>
<dbReference type="KEGG" id="bsol:FSW04_09210"/>